<protein>
    <recommendedName>
        <fullName evidence="5">Reverse transcriptase</fullName>
    </recommendedName>
</protein>
<dbReference type="Gene3D" id="3.30.420.10">
    <property type="entry name" value="Ribonuclease H-like superfamily/Ribonuclease H"/>
    <property type="match status" value="1"/>
</dbReference>
<dbReference type="InterPro" id="IPR036397">
    <property type="entry name" value="RNaseH_sf"/>
</dbReference>
<evidence type="ECO:0000313" key="4">
    <source>
        <dbReference type="Proteomes" id="UP001165190"/>
    </source>
</evidence>
<dbReference type="Proteomes" id="UP001165190">
    <property type="component" value="Unassembled WGS sequence"/>
</dbReference>
<dbReference type="InterPro" id="IPR044730">
    <property type="entry name" value="RNase_H-like_dom_plant"/>
</dbReference>
<evidence type="ECO:0008006" key="5">
    <source>
        <dbReference type="Google" id="ProtNLM"/>
    </source>
</evidence>
<dbReference type="GO" id="GO:0004523">
    <property type="term" value="F:RNA-DNA hybrid ribonuclease activity"/>
    <property type="evidence" value="ECO:0007669"/>
    <property type="project" value="InterPro"/>
</dbReference>
<organism evidence="3 4">
    <name type="scientific">Hibiscus trionum</name>
    <name type="common">Flower of an hour</name>
    <dbReference type="NCBI Taxonomy" id="183268"/>
    <lineage>
        <taxon>Eukaryota</taxon>
        <taxon>Viridiplantae</taxon>
        <taxon>Streptophyta</taxon>
        <taxon>Embryophyta</taxon>
        <taxon>Tracheophyta</taxon>
        <taxon>Spermatophyta</taxon>
        <taxon>Magnoliopsida</taxon>
        <taxon>eudicotyledons</taxon>
        <taxon>Gunneridae</taxon>
        <taxon>Pentapetalae</taxon>
        <taxon>rosids</taxon>
        <taxon>malvids</taxon>
        <taxon>Malvales</taxon>
        <taxon>Malvaceae</taxon>
        <taxon>Malvoideae</taxon>
        <taxon>Hibiscus</taxon>
    </lineage>
</organism>
<dbReference type="AlphaFoldDB" id="A0A9W7GW25"/>
<comment type="caution">
    <text evidence="3">The sequence shown here is derived from an EMBL/GenBank/DDBJ whole genome shotgun (WGS) entry which is preliminary data.</text>
</comment>
<dbReference type="InterPro" id="IPR002156">
    <property type="entry name" value="RNaseH_domain"/>
</dbReference>
<dbReference type="PANTHER" id="PTHR47074:SF61">
    <property type="entry name" value="RNASE H TYPE-1 DOMAIN-CONTAINING PROTEIN"/>
    <property type="match status" value="1"/>
</dbReference>
<dbReference type="InterPro" id="IPR026960">
    <property type="entry name" value="RVT-Znf"/>
</dbReference>
<dbReference type="EMBL" id="BSYR01000004">
    <property type="protein sequence ID" value="GMI66654.1"/>
    <property type="molecule type" value="Genomic_DNA"/>
</dbReference>
<name>A0A9W7GW25_HIBTR</name>
<evidence type="ECO:0000259" key="2">
    <source>
        <dbReference type="Pfam" id="PF13966"/>
    </source>
</evidence>
<dbReference type="OrthoDB" id="993593at2759"/>
<reference evidence="3" key="1">
    <citation type="submission" date="2023-05" db="EMBL/GenBank/DDBJ databases">
        <title>Genome and transcriptome analyses reveal genes involved in the formation of fine ridges on petal epidermal cells in Hibiscus trionum.</title>
        <authorList>
            <person name="Koshimizu S."/>
            <person name="Masuda S."/>
            <person name="Ishii T."/>
            <person name="Shirasu K."/>
            <person name="Hoshino A."/>
            <person name="Arita M."/>
        </authorList>
    </citation>
    <scope>NUCLEOTIDE SEQUENCE</scope>
    <source>
        <strain evidence="3">Hamamatsu line</strain>
    </source>
</reference>
<feature type="domain" description="RNase H type-1" evidence="1">
    <location>
        <begin position="275"/>
        <end position="395"/>
    </location>
</feature>
<evidence type="ECO:0000313" key="3">
    <source>
        <dbReference type="EMBL" id="GMI66654.1"/>
    </source>
</evidence>
<dbReference type="SUPFAM" id="SSF53098">
    <property type="entry name" value="Ribonuclease H-like"/>
    <property type="match status" value="1"/>
</dbReference>
<evidence type="ECO:0000259" key="1">
    <source>
        <dbReference type="Pfam" id="PF13456"/>
    </source>
</evidence>
<dbReference type="PANTHER" id="PTHR47074">
    <property type="entry name" value="BNAC02G40300D PROTEIN"/>
    <property type="match status" value="1"/>
</dbReference>
<sequence>MGFRDLSKFNISLLAKQAWRIIQNPTSLLAKTLRARYYPNTTFSSSRLGANPSYTWRNATDILSIVLPESQLHDKRVWRGEKTGLYTVRSGYRMLLNESHLSQAEKEAFRSVWNVQCPPKIRIFLWKSLWNYLPTLQNLHHKRIAINTNCLRCNGNTESIEHVLRDCPFTHHVWQGLGVTWPANVDSVSYFEWLSWLFKQQGVHSRELITYTVWAIWTARNKHMHEGKFQNVQSLITYILGCVSEYKSCMQSQGSCQLQIERRWSPPPEGYTKRNADACCLPATKKAFSGFVLRNNQGKVLGSGIKNQRNFVSVFLSEATALKEGVKFALNLGFENLIVESDSRTLIEKLEVNNADASEIRTVIVDIKHLVRDLPHIRFSFSPRSGNKAAHVLASLGKAGTEGFWVGDAPAPVMHAIEADRTVVPS</sequence>
<dbReference type="Pfam" id="PF13456">
    <property type="entry name" value="RVT_3"/>
    <property type="match status" value="1"/>
</dbReference>
<dbReference type="Pfam" id="PF13966">
    <property type="entry name" value="zf-RVT"/>
    <property type="match status" value="1"/>
</dbReference>
<accession>A0A9W7GW25</accession>
<feature type="domain" description="Reverse transcriptase zinc-binding" evidence="2">
    <location>
        <begin position="86"/>
        <end position="174"/>
    </location>
</feature>
<gene>
    <name evidence="3" type="ORF">HRI_000334700</name>
</gene>
<proteinExistence type="predicted"/>
<dbReference type="InterPro" id="IPR052929">
    <property type="entry name" value="RNase_H-like_EbsB-rel"/>
</dbReference>
<keyword evidence="4" id="KW-1185">Reference proteome</keyword>
<dbReference type="InterPro" id="IPR012337">
    <property type="entry name" value="RNaseH-like_sf"/>
</dbReference>
<dbReference type="GO" id="GO:0003676">
    <property type="term" value="F:nucleic acid binding"/>
    <property type="evidence" value="ECO:0007669"/>
    <property type="project" value="InterPro"/>
</dbReference>
<dbReference type="CDD" id="cd06222">
    <property type="entry name" value="RNase_H_like"/>
    <property type="match status" value="1"/>
</dbReference>